<name>A0A538SG18_UNCEI</name>
<evidence type="ECO:0000313" key="1">
    <source>
        <dbReference type="EMBL" id="TMQ50321.1"/>
    </source>
</evidence>
<protein>
    <submittedName>
        <fullName evidence="1">Uncharacterized protein</fullName>
    </submittedName>
</protein>
<sequence length="212" mass="23328">MPTFLILAVVPMAIILLMRALKLDPFTGSRGSRLTEIGREALGPQPDRIHLSRMAPHAWKNAEAARRLAEPLLFMGFDDVGTFGIAEIPGITVRMMVKGEAKMYATIYEHPRAEPWLDLITHYEGGAKVTFTTLEDPGLPVRPGHTIVRGIGCDALALCDRALEERPKSGIREIGGDEVVPMLEHDYAEWRDWMNAAAASGIETGKQSRKAA</sequence>
<organism evidence="1 2">
    <name type="scientific">Eiseniibacteriota bacterium</name>
    <dbReference type="NCBI Taxonomy" id="2212470"/>
    <lineage>
        <taxon>Bacteria</taxon>
        <taxon>Candidatus Eiseniibacteriota</taxon>
    </lineage>
</organism>
<proteinExistence type="predicted"/>
<reference evidence="1 2" key="1">
    <citation type="journal article" date="2019" name="Nat. Microbiol.">
        <title>Mediterranean grassland soil C-N compound turnover is dependent on rainfall and depth, and is mediated by genomically divergent microorganisms.</title>
        <authorList>
            <person name="Diamond S."/>
            <person name="Andeer P.F."/>
            <person name="Li Z."/>
            <person name="Crits-Christoph A."/>
            <person name="Burstein D."/>
            <person name="Anantharaman K."/>
            <person name="Lane K.R."/>
            <person name="Thomas B.C."/>
            <person name="Pan C."/>
            <person name="Northen T.R."/>
            <person name="Banfield J.F."/>
        </authorList>
    </citation>
    <scope>NUCLEOTIDE SEQUENCE [LARGE SCALE GENOMIC DNA]</scope>
    <source>
        <strain evidence="1">WS_3</strain>
    </source>
</reference>
<evidence type="ECO:0000313" key="2">
    <source>
        <dbReference type="Proteomes" id="UP000320184"/>
    </source>
</evidence>
<dbReference type="Proteomes" id="UP000320184">
    <property type="component" value="Unassembled WGS sequence"/>
</dbReference>
<dbReference type="EMBL" id="VBOT01000102">
    <property type="protein sequence ID" value="TMQ50321.1"/>
    <property type="molecule type" value="Genomic_DNA"/>
</dbReference>
<dbReference type="AlphaFoldDB" id="A0A538SG18"/>
<gene>
    <name evidence="1" type="ORF">E6K73_08120</name>
</gene>
<comment type="caution">
    <text evidence="1">The sequence shown here is derived from an EMBL/GenBank/DDBJ whole genome shotgun (WGS) entry which is preliminary data.</text>
</comment>
<accession>A0A538SG18</accession>